<evidence type="ECO:0000256" key="1">
    <source>
        <dbReference type="ARBA" id="ARBA00001946"/>
    </source>
</evidence>
<dbReference type="EMBL" id="KN840523">
    <property type="protein sequence ID" value="KIP06204.1"/>
    <property type="molecule type" value="Genomic_DNA"/>
</dbReference>
<feature type="compositionally biased region" description="Acidic residues" evidence="22">
    <location>
        <begin position="566"/>
        <end position="596"/>
    </location>
</feature>
<dbReference type="AlphaFoldDB" id="A0A0C3NMB5"/>
<evidence type="ECO:0000256" key="4">
    <source>
        <dbReference type="ARBA" id="ARBA00012513"/>
    </source>
</evidence>
<evidence type="ECO:0000259" key="23">
    <source>
        <dbReference type="SMART" id="SM00090"/>
    </source>
</evidence>
<evidence type="ECO:0000256" key="14">
    <source>
        <dbReference type="ARBA" id="ARBA00022840"/>
    </source>
</evidence>
<evidence type="ECO:0000256" key="10">
    <source>
        <dbReference type="ARBA" id="ARBA00022723"/>
    </source>
</evidence>
<dbReference type="InterPro" id="IPR018934">
    <property type="entry name" value="RIO_dom"/>
</dbReference>
<dbReference type="SUPFAM" id="SSF56112">
    <property type="entry name" value="Protein kinase-like (PK-like)"/>
    <property type="match status" value="1"/>
</dbReference>
<evidence type="ECO:0000256" key="19">
    <source>
        <dbReference type="PIRSR" id="PIRSR038147-1"/>
    </source>
</evidence>
<feature type="compositionally biased region" description="Acidic residues" evidence="22">
    <location>
        <begin position="52"/>
        <end position="70"/>
    </location>
</feature>
<evidence type="ECO:0000256" key="20">
    <source>
        <dbReference type="PIRSR" id="PIRSR038147-2"/>
    </source>
</evidence>
<feature type="binding site" evidence="20">
    <location>
        <position position="320"/>
    </location>
    <ligand>
        <name>ATP</name>
        <dbReference type="ChEBI" id="CHEBI:30616"/>
    </ligand>
</feature>
<evidence type="ECO:0000313" key="24">
    <source>
        <dbReference type="EMBL" id="KIP06204.1"/>
    </source>
</evidence>
<feature type="active site" description="Proton acceptor" evidence="19">
    <location>
        <position position="365"/>
    </location>
</feature>
<comment type="subcellular location">
    <subcellularLocation>
        <location evidence="2">Cytoplasm</location>
    </subcellularLocation>
</comment>
<evidence type="ECO:0000256" key="13">
    <source>
        <dbReference type="ARBA" id="ARBA00022801"/>
    </source>
</evidence>
<evidence type="ECO:0000256" key="9">
    <source>
        <dbReference type="ARBA" id="ARBA00022679"/>
    </source>
</evidence>
<evidence type="ECO:0000256" key="21">
    <source>
        <dbReference type="PIRSR" id="PIRSR038147-3"/>
    </source>
</evidence>
<dbReference type="InterPro" id="IPR000687">
    <property type="entry name" value="RIO_kinase"/>
</dbReference>
<feature type="binding site" evidence="21">
    <location>
        <position position="370"/>
    </location>
    <ligand>
        <name>Mg(2+)</name>
        <dbReference type="ChEBI" id="CHEBI:18420"/>
    </ligand>
</feature>
<comment type="catalytic activity">
    <reaction evidence="16">
        <text>L-threonyl-[protein] + ATP = O-phospho-L-threonyl-[protein] + ADP + H(+)</text>
        <dbReference type="Rhea" id="RHEA:46608"/>
        <dbReference type="Rhea" id="RHEA-COMP:11060"/>
        <dbReference type="Rhea" id="RHEA-COMP:11605"/>
        <dbReference type="ChEBI" id="CHEBI:15378"/>
        <dbReference type="ChEBI" id="CHEBI:30013"/>
        <dbReference type="ChEBI" id="CHEBI:30616"/>
        <dbReference type="ChEBI" id="CHEBI:61977"/>
        <dbReference type="ChEBI" id="CHEBI:456216"/>
        <dbReference type="EC" id="2.7.11.1"/>
    </reaction>
</comment>
<name>A0A0C3NMB5_PHLG1</name>
<dbReference type="FunFam" id="3.30.200.20:FF:000148">
    <property type="entry name" value="Serine/threonine-protein kinase RIO1"/>
    <property type="match status" value="1"/>
</dbReference>
<dbReference type="GO" id="GO:0005737">
    <property type="term" value="C:cytoplasm"/>
    <property type="evidence" value="ECO:0007669"/>
    <property type="project" value="UniProtKB-SubCell"/>
</dbReference>
<protein>
    <recommendedName>
        <fullName evidence="5">Serine/threonine-protein kinase RIO1</fullName>
        <ecNumber evidence="4">2.7.11.1</ecNumber>
    </recommendedName>
    <alternativeName>
        <fullName evidence="18">Serine/threonine-protein kinase rio1</fullName>
    </alternativeName>
</protein>
<accession>A0A0C3NMB5</accession>
<keyword evidence="11 20" id="KW-0547">Nucleotide-binding</keyword>
<feature type="compositionally biased region" description="Acidic residues" evidence="22">
    <location>
        <begin position="9"/>
        <end position="21"/>
    </location>
</feature>
<dbReference type="InterPro" id="IPR017407">
    <property type="entry name" value="Ser/Thr_kinase_Rio1"/>
</dbReference>
<dbReference type="InterPro" id="IPR011009">
    <property type="entry name" value="Kinase-like_dom_sf"/>
</dbReference>
<dbReference type="EC" id="2.7.11.1" evidence="4"/>
<feature type="binding site" evidence="21">
    <location>
        <position position="416"/>
    </location>
    <ligand>
        <name>Mg(2+)</name>
        <dbReference type="ChEBI" id="CHEBI:18420"/>
    </ligand>
</feature>
<dbReference type="PROSITE" id="PS01245">
    <property type="entry name" value="RIO1"/>
    <property type="match status" value="1"/>
</dbReference>
<dbReference type="GO" id="GO:0046872">
    <property type="term" value="F:metal ion binding"/>
    <property type="evidence" value="ECO:0007669"/>
    <property type="project" value="UniProtKB-KW"/>
</dbReference>
<evidence type="ECO:0000256" key="2">
    <source>
        <dbReference type="ARBA" id="ARBA00004496"/>
    </source>
</evidence>
<feature type="compositionally biased region" description="Basic and acidic residues" evidence="22">
    <location>
        <begin position="189"/>
        <end position="198"/>
    </location>
</feature>
<dbReference type="OrthoDB" id="205248at2759"/>
<feature type="region of interest" description="Disordered" evidence="22">
    <location>
        <begin position="1"/>
        <end position="70"/>
    </location>
</feature>
<keyword evidence="7" id="KW-0690">Ribosome biogenesis</keyword>
<feature type="domain" description="RIO kinase" evidence="23">
    <location>
        <begin position="191"/>
        <end position="462"/>
    </location>
</feature>
<dbReference type="Pfam" id="PF01163">
    <property type="entry name" value="RIO1"/>
    <property type="match status" value="2"/>
</dbReference>
<keyword evidence="6" id="KW-0963">Cytoplasm</keyword>
<dbReference type="STRING" id="745531.A0A0C3NMB5"/>
<dbReference type="HOGENOM" id="CLU_018693_4_0_1"/>
<feature type="active site" description="4-aspartylphosphate intermediate" evidence="19">
    <location>
        <position position="416"/>
    </location>
</feature>
<gene>
    <name evidence="24" type="ORF">PHLGIDRAFT_119166</name>
</gene>
<feature type="region of interest" description="Disordered" evidence="22">
    <location>
        <begin position="380"/>
        <end position="405"/>
    </location>
</feature>
<keyword evidence="13" id="KW-0378">Hydrolase</keyword>
<keyword evidence="14 20" id="KW-0067">ATP-binding</keyword>
<feature type="region of interest" description="Disordered" evidence="22">
    <location>
        <begin position="566"/>
        <end position="649"/>
    </location>
</feature>
<comment type="catalytic activity">
    <reaction evidence="17">
        <text>L-seryl-[protein] + ATP = O-phospho-L-seryl-[protein] + ADP + H(+)</text>
        <dbReference type="Rhea" id="RHEA:17989"/>
        <dbReference type="Rhea" id="RHEA-COMP:9863"/>
        <dbReference type="Rhea" id="RHEA-COMP:11604"/>
        <dbReference type="ChEBI" id="CHEBI:15378"/>
        <dbReference type="ChEBI" id="CHEBI:29999"/>
        <dbReference type="ChEBI" id="CHEBI:30616"/>
        <dbReference type="ChEBI" id="CHEBI:83421"/>
        <dbReference type="ChEBI" id="CHEBI:456216"/>
        <dbReference type="EC" id="2.7.11.1"/>
    </reaction>
</comment>
<evidence type="ECO:0000313" key="25">
    <source>
        <dbReference type="Proteomes" id="UP000053257"/>
    </source>
</evidence>
<evidence type="ECO:0000256" key="7">
    <source>
        <dbReference type="ARBA" id="ARBA00022517"/>
    </source>
</evidence>
<evidence type="ECO:0000256" key="6">
    <source>
        <dbReference type="ARBA" id="ARBA00022490"/>
    </source>
</evidence>
<feature type="region of interest" description="Disordered" evidence="22">
    <location>
        <begin position="129"/>
        <end position="153"/>
    </location>
</feature>
<evidence type="ECO:0000256" key="16">
    <source>
        <dbReference type="ARBA" id="ARBA00047899"/>
    </source>
</evidence>
<evidence type="ECO:0000256" key="15">
    <source>
        <dbReference type="ARBA" id="ARBA00022842"/>
    </source>
</evidence>
<feature type="binding site" evidence="20">
    <location>
        <position position="318"/>
    </location>
    <ligand>
        <name>ATP</name>
        <dbReference type="ChEBI" id="CHEBI:30616"/>
    </ligand>
</feature>
<keyword evidence="10" id="KW-0479">Metal-binding</keyword>
<feature type="compositionally biased region" description="Basic and acidic residues" evidence="22">
    <location>
        <begin position="606"/>
        <end position="626"/>
    </location>
</feature>
<dbReference type="InterPro" id="IPR051272">
    <property type="entry name" value="RIO-type_Ser/Thr_kinase"/>
</dbReference>
<feature type="binding site" evidence="20">
    <location>
        <position position="248"/>
    </location>
    <ligand>
        <name>ATP</name>
        <dbReference type="ChEBI" id="CHEBI:30616"/>
    </ligand>
</feature>
<evidence type="ECO:0000256" key="12">
    <source>
        <dbReference type="ARBA" id="ARBA00022777"/>
    </source>
</evidence>
<organism evidence="24 25">
    <name type="scientific">Phlebiopsis gigantea (strain 11061_1 CR5-6)</name>
    <name type="common">White-rot fungus</name>
    <name type="synonym">Peniophora gigantea</name>
    <dbReference type="NCBI Taxonomy" id="745531"/>
    <lineage>
        <taxon>Eukaryota</taxon>
        <taxon>Fungi</taxon>
        <taxon>Dikarya</taxon>
        <taxon>Basidiomycota</taxon>
        <taxon>Agaricomycotina</taxon>
        <taxon>Agaricomycetes</taxon>
        <taxon>Polyporales</taxon>
        <taxon>Phanerochaetaceae</taxon>
        <taxon>Phlebiopsis</taxon>
    </lineage>
</organism>
<evidence type="ECO:0000256" key="22">
    <source>
        <dbReference type="SAM" id="MobiDB-lite"/>
    </source>
</evidence>
<comment type="similarity">
    <text evidence="3">Belongs to the protein kinase superfamily. RIO-type Ser/Thr kinase family.</text>
</comment>
<proteinExistence type="inferred from homology"/>
<evidence type="ECO:0000256" key="17">
    <source>
        <dbReference type="ARBA" id="ARBA00048679"/>
    </source>
</evidence>
<dbReference type="GO" id="GO:0004674">
    <property type="term" value="F:protein serine/threonine kinase activity"/>
    <property type="evidence" value="ECO:0007669"/>
    <property type="project" value="UniProtKB-KW"/>
</dbReference>
<keyword evidence="15" id="KW-0460">Magnesium</keyword>
<dbReference type="GO" id="GO:0005524">
    <property type="term" value="F:ATP binding"/>
    <property type="evidence" value="ECO:0007669"/>
    <property type="project" value="UniProtKB-KW"/>
</dbReference>
<dbReference type="Gene3D" id="1.10.510.10">
    <property type="entry name" value="Transferase(Phosphotransferase) domain 1"/>
    <property type="match status" value="1"/>
</dbReference>
<evidence type="ECO:0000256" key="11">
    <source>
        <dbReference type="ARBA" id="ARBA00022741"/>
    </source>
</evidence>
<dbReference type="InterPro" id="IPR018935">
    <property type="entry name" value="RIO_kinase_CS"/>
</dbReference>
<dbReference type="Gene3D" id="3.30.200.20">
    <property type="entry name" value="Phosphorylase Kinase, domain 1"/>
    <property type="match status" value="1"/>
</dbReference>
<keyword evidence="9" id="KW-0808">Transferase</keyword>
<dbReference type="GO" id="GO:0042254">
    <property type="term" value="P:ribosome biogenesis"/>
    <property type="evidence" value="ECO:0007669"/>
    <property type="project" value="UniProtKB-KW"/>
</dbReference>
<feature type="region of interest" description="Disordered" evidence="22">
    <location>
        <begin position="179"/>
        <end position="198"/>
    </location>
</feature>
<reference evidence="24 25" key="1">
    <citation type="journal article" date="2014" name="PLoS Genet.">
        <title>Analysis of the Phlebiopsis gigantea genome, transcriptome and secretome provides insight into its pioneer colonization strategies of wood.</title>
        <authorList>
            <person name="Hori C."/>
            <person name="Ishida T."/>
            <person name="Igarashi K."/>
            <person name="Samejima M."/>
            <person name="Suzuki H."/>
            <person name="Master E."/>
            <person name="Ferreira P."/>
            <person name="Ruiz-Duenas F.J."/>
            <person name="Held B."/>
            <person name="Canessa P."/>
            <person name="Larrondo L.F."/>
            <person name="Schmoll M."/>
            <person name="Druzhinina I.S."/>
            <person name="Kubicek C.P."/>
            <person name="Gaskell J.A."/>
            <person name="Kersten P."/>
            <person name="St John F."/>
            <person name="Glasner J."/>
            <person name="Sabat G."/>
            <person name="Splinter BonDurant S."/>
            <person name="Syed K."/>
            <person name="Yadav J."/>
            <person name="Mgbeahuruike A.C."/>
            <person name="Kovalchuk A."/>
            <person name="Asiegbu F.O."/>
            <person name="Lackner G."/>
            <person name="Hoffmeister D."/>
            <person name="Rencoret J."/>
            <person name="Gutierrez A."/>
            <person name="Sun H."/>
            <person name="Lindquist E."/>
            <person name="Barry K."/>
            <person name="Riley R."/>
            <person name="Grigoriev I.V."/>
            <person name="Henrissat B."/>
            <person name="Kues U."/>
            <person name="Berka R.M."/>
            <person name="Martinez A.T."/>
            <person name="Covert S.F."/>
            <person name="Blanchette R.A."/>
            <person name="Cullen D."/>
        </authorList>
    </citation>
    <scope>NUCLEOTIDE SEQUENCE [LARGE SCALE GENOMIC DNA]</scope>
    <source>
        <strain evidence="24 25">11061_1 CR5-6</strain>
    </source>
</reference>
<keyword evidence="25" id="KW-1185">Reference proteome</keyword>
<keyword evidence="12" id="KW-0418">Kinase</keyword>
<evidence type="ECO:0000256" key="18">
    <source>
        <dbReference type="ARBA" id="ARBA00068838"/>
    </source>
</evidence>
<sequence>MSSVHEIIPDAEEGQFDDAPEDTSVPEPVDARTQVVHPLIDEQELLEWSSDGTDEEDEQDEFENEEDEMEAAAFDGLRAEDEDWEITERDFTKQYNRLRQHVAVHTGAAQGVSSTIDRTAAVASLPAVNRLRPKKEQASTPSSSTNARDKTENQLQALSKFSSRLRNLDMPYDLGVGVNRKGPSATANMKDKSDRATTEQVLDPRTRIILFKMIGRGLLYEVNGCVSTGKEANVYHAVNSERRHLALKIYKTSILVFKDRDRYVSGEYRFRKGYSRHNPRKMVRVWAEKEMRNLKRLQTAGIRCPEPVEVRENVLVMGFIGDAEGWASPRLKDADISPAAFPALYSELLLTTRKLFHECRLVHADLSEYNILYHVEPKAAPAHNGPSPQEATAIPTSAAPDQEQAQGDRGHLYIIDVSQSVEHDHPHAFDFLRADLRNVEDFFARRGVPCLGLRGAFEFVTKESLEGEGGPAAALACRLAQAEQDSGEDGGEDTAHVNARSAVDEDSVFMRSYIPRTLNEVFDPERDVGALNRGEGEKLIYKDTIGIVGPKEQVVDGQRKVQFAEDLEEGSEDGEESATENESGEESQAGEDGDEDLKERKPRGHRHEDKEEKKERKKAAKEEAREKRKNKIPKAEKKRKVKTTARGKK</sequence>
<feature type="compositionally biased region" description="Basic residues" evidence="22">
    <location>
        <begin position="627"/>
        <end position="649"/>
    </location>
</feature>
<evidence type="ECO:0000256" key="5">
    <source>
        <dbReference type="ARBA" id="ARBA00016038"/>
    </source>
</evidence>
<evidence type="ECO:0000256" key="8">
    <source>
        <dbReference type="ARBA" id="ARBA00022527"/>
    </source>
</evidence>
<comment type="cofactor">
    <cofactor evidence="1 21">
        <name>Mg(2+)</name>
        <dbReference type="ChEBI" id="CHEBI:18420"/>
    </cofactor>
</comment>
<dbReference type="SMART" id="SM00090">
    <property type="entry name" value="RIO"/>
    <property type="match status" value="1"/>
</dbReference>
<keyword evidence="8" id="KW-0723">Serine/threonine-protein kinase</keyword>
<dbReference type="PIRSF" id="PIRSF038147">
    <property type="entry name" value="Ser/Thr_PK_RIO1"/>
    <property type="match status" value="1"/>
</dbReference>
<dbReference type="PANTHER" id="PTHR45723">
    <property type="entry name" value="SERINE/THREONINE-PROTEIN KINASE RIO1"/>
    <property type="match status" value="1"/>
</dbReference>
<dbReference type="GO" id="GO:0016787">
    <property type="term" value="F:hydrolase activity"/>
    <property type="evidence" value="ECO:0007669"/>
    <property type="project" value="UniProtKB-KW"/>
</dbReference>
<dbReference type="CDD" id="cd05147">
    <property type="entry name" value="RIO1_euk"/>
    <property type="match status" value="1"/>
</dbReference>
<dbReference type="Proteomes" id="UP000053257">
    <property type="component" value="Unassembled WGS sequence"/>
</dbReference>
<evidence type="ECO:0000256" key="3">
    <source>
        <dbReference type="ARBA" id="ARBA00009196"/>
    </source>
</evidence>